<reference evidence="4 5" key="1">
    <citation type="submission" date="2019-12" db="EMBL/GenBank/DDBJ databases">
        <title>Hybrid Genome Assemblies of two High G+C Isolates from Undergraduate Microbiology Courses.</title>
        <authorList>
            <person name="Ne Ville C.J."/>
            <person name="Enright D."/>
            <person name="Hernandez I."/>
            <person name="Dodsworth J."/>
            <person name="Orwin P.M."/>
        </authorList>
    </citation>
    <scope>NUCLEOTIDE SEQUENCE [LARGE SCALE GENOMIC DNA]</scope>
    <source>
        <strain evidence="4 5">CSUSB</strain>
    </source>
</reference>
<evidence type="ECO:0000256" key="2">
    <source>
        <dbReference type="ARBA" id="ARBA00023002"/>
    </source>
</evidence>
<protein>
    <submittedName>
        <fullName evidence="4">SDR family oxidoreductase</fullName>
    </submittedName>
</protein>
<dbReference type="OrthoDB" id="9809287at2"/>
<evidence type="ECO:0000256" key="1">
    <source>
        <dbReference type="ARBA" id="ARBA00006484"/>
    </source>
</evidence>
<dbReference type="PROSITE" id="PS00061">
    <property type="entry name" value="ADH_SHORT"/>
    <property type="match status" value="1"/>
</dbReference>
<dbReference type="AlphaFoldDB" id="A0A6I6HEE4"/>
<dbReference type="InterPro" id="IPR002347">
    <property type="entry name" value="SDR_fam"/>
</dbReference>
<dbReference type="InterPro" id="IPR036291">
    <property type="entry name" value="NAD(P)-bd_dom_sf"/>
</dbReference>
<dbReference type="PRINTS" id="PR00081">
    <property type="entry name" value="GDHRDH"/>
</dbReference>
<name>A0A6I6HEE4_VARPD</name>
<dbReference type="SUPFAM" id="SSF51735">
    <property type="entry name" value="NAD(P)-binding Rossmann-fold domains"/>
    <property type="match status" value="1"/>
</dbReference>
<evidence type="ECO:0000256" key="3">
    <source>
        <dbReference type="SAM" id="MobiDB-lite"/>
    </source>
</evidence>
<keyword evidence="2" id="KW-0560">Oxidoreductase</keyword>
<dbReference type="InterPro" id="IPR020904">
    <property type="entry name" value="Sc_DH/Rdtase_CS"/>
</dbReference>
<comment type="similarity">
    <text evidence="1">Belongs to the short-chain dehydrogenases/reductases (SDR) family.</text>
</comment>
<dbReference type="Pfam" id="PF13561">
    <property type="entry name" value="adh_short_C2"/>
    <property type="match status" value="1"/>
</dbReference>
<dbReference type="PRINTS" id="PR00080">
    <property type="entry name" value="SDRFAMILY"/>
</dbReference>
<dbReference type="FunFam" id="3.40.50.720:FF:000084">
    <property type="entry name" value="Short-chain dehydrogenase reductase"/>
    <property type="match status" value="1"/>
</dbReference>
<dbReference type="PANTHER" id="PTHR48107">
    <property type="entry name" value="NADPH-DEPENDENT ALDEHYDE REDUCTASE-LIKE PROTEIN, CHLOROPLASTIC-RELATED"/>
    <property type="match status" value="1"/>
</dbReference>
<evidence type="ECO:0000313" key="5">
    <source>
        <dbReference type="Proteomes" id="UP000425817"/>
    </source>
</evidence>
<accession>A0A6I6HEE4</accession>
<dbReference type="CDD" id="cd05355">
    <property type="entry name" value="SDR_c1"/>
    <property type="match status" value="1"/>
</dbReference>
<dbReference type="EMBL" id="CP046622">
    <property type="protein sequence ID" value="QGW82111.1"/>
    <property type="molecule type" value="Genomic_DNA"/>
</dbReference>
<evidence type="ECO:0000313" key="4">
    <source>
        <dbReference type="EMBL" id="QGW82111.1"/>
    </source>
</evidence>
<dbReference type="GO" id="GO:0016614">
    <property type="term" value="F:oxidoreductase activity, acting on CH-OH group of donors"/>
    <property type="evidence" value="ECO:0007669"/>
    <property type="project" value="UniProtKB-ARBA"/>
</dbReference>
<dbReference type="Proteomes" id="UP000425817">
    <property type="component" value="Chromosome"/>
</dbReference>
<dbReference type="RefSeq" id="WP_157613490.1">
    <property type="nucleotide sequence ID" value="NZ_CP046622.1"/>
</dbReference>
<gene>
    <name evidence="4" type="ORF">GOQ09_11165</name>
</gene>
<sequence>MTQDPRQAGPQPPFSTPAQQPPGLESKMSPQPDFGEKSYVGSGKLQGKAALITGGDSGIGRAVAIAFAREGADVLISYLAEEEEDAQVTRQWIERAGSRCVAVPGDICEEAHCRSLVDRAFDTFGRLDVLVNNAAFQMSHKSLDEISPEEFDRTFRTNVYANFFLCRAAAARMKPGASIISTTSINADKPNATLVAYAATKGAIQNISGGMAQLLAEKGIRVNCVAPGPFWTPLIPSTMPPEQVKEFGKQTPMKRPGQPAELQAVYVLLASDQASYISGATIPVTGGVPFI</sequence>
<dbReference type="Gene3D" id="3.40.50.720">
    <property type="entry name" value="NAD(P)-binding Rossmann-like Domain"/>
    <property type="match status" value="1"/>
</dbReference>
<dbReference type="PANTHER" id="PTHR48107:SF16">
    <property type="entry name" value="NADPH-DEPENDENT ALDEHYDE REDUCTASE 1, CHLOROPLASTIC"/>
    <property type="match status" value="1"/>
</dbReference>
<proteinExistence type="inferred from homology"/>
<feature type="region of interest" description="Disordered" evidence="3">
    <location>
        <begin position="1"/>
        <end position="39"/>
    </location>
</feature>
<organism evidence="4 5">
    <name type="scientific">Variovorax paradoxus</name>
    <dbReference type="NCBI Taxonomy" id="34073"/>
    <lineage>
        <taxon>Bacteria</taxon>
        <taxon>Pseudomonadati</taxon>
        <taxon>Pseudomonadota</taxon>
        <taxon>Betaproteobacteria</taxon>
        <taxon>Burkholderiales</taxon>
        <taxon>Comamonadaceae</taxon>
        <taxon>Variovorax</taxon>
    </lineage>
</organism>